<organism evidence="2 3">
    <name type="scientific">Malonomonas rubra DSM 5091</name>
    <dbReference type="NCBI Taxonomy" id="1122189"/>
    <lineage>
        <taxon>Bacteria</taxon>
        <taxon>Pseudomonadati</taxon>
        <taxon>Thermodesulfobacteriota</taxon>
        <taxon>Desulfuromonadia</taxon>
        <taxon>Desulfuromonadales</taxon>
        <taxon>Geopsychrobacteraceae</taxon>
        <taxon>Malonomonas</taxon>
    </lineage>
</organism>
<accession>A0A1M6H368</accession>
<keyword evidence="2" id="KW-0808">Transferase</keyword>
<feature type="domain" description="Methyltransferase" evidence="1">
    <location>
        <begin position="49"/>
        <end position="162"/>
    </location>
</feature>
<dbReference type="RefSeq" id="WP_072907784.1">
    <property type="nucleotide sequence ID" value="NZ_FQZT01000005.1"/>
</dbReference>
<dbReference type="Pfam" id="PF13847">
    <property type="entry name" value="Methyltransf_31"/>
    <property type="match status" value="1"/>
</dbReference>
<dbReference type="CDD" id="cd02440">
    <property type="entry name" value="AdoMet_MTases"/>
    <property type="match status" value="1"/>
</dbReference>
<dbReference type="InterPro" id="IPR029063">
    <property type="entry name" value="SAM-dependent_MTases_sf"/>
</dbReference>
<evidence type="ECO:0000313" key="3">
    <source>
        <dbReference type="Proteomes" id="UP000184171"/>
    </source>
</evidence>
<reference evidence="2 3" key="1">
    <citation type="submission" date="2016-11" db="EMBL/GenBank/DDBJ databases">
        <authorList>
            <person name="Jaros S."/>
            <person name="Januszkiewicz K."/>
            <person name="Wedrychowicz H."/>
        </authorList>
    </citation>
    <scope>NUCLEOTIDE SEQUENCE [LARGE SCALE GENOMIC DNA]</scope>
    <source>
        <strain evidence="2 3">DSM 5091</strain>
    </source>
</reference>
<dbReference type="OrthoDB" id="5405545at2"/>
<dbReference type="AlphaFoldDB" id="A0A1M6H368"/>
<sequence length="209" mass="22896">MVSGDQKQTSKKACWRVISAPHSCDVETEVACGFGVRSPEFIFDELNLKAGDCFLDAGCGPGEYAMLAAKRVDTQGAVIALDRDPFMIRQVKRKAESLGIENISAQLGELGTPLALADQGVDSCLVSAVLHMPGLDDRWDVLFGEIYRVLRFAGRLGIVERCQENVSPDQPLHLRLTPETIIAGIEQHGFQKCKLVELGSSCFIVFERI</sequence>
<dbReference type="EMBL" id="FQZT01000005">
    <property type="protein sequence ID" value="SHJ16643.1"/>
    <property type="molecule type" value="Genomic_DNA"/>
</dbReference>
<keyword evidence="3" id="KW-1185">Reference proteome</keyword>
<evidence type="ECO:0000313" key="2">
    <source>
        <dbReference type="EMBL" id="SHJ16643.1"/>
    </source>
</evidence>
<name>A0A1M6H368_MALRU</name>
<dbReference type="InterPro" id="IPR025714">
    <property type="entry name" value="Methyltranfer_dom"/>
</dbReference>
<dbReference type="GO" id="GO:0032259">
    <property type="term" value="P:methylation"/>
    <property type="evidence" value="ECO:0007669"/>
    <property type="project" value="UniProtKB-KW"/>
</dbReference>
<dbReference type="SUPFAM" id="SSF53335">
    <property type="entry name" value="S-adenosyl-L-methionine-dependent methyltransferases"/>
    <property type="match status" value="1"/>
</dbReference>
<dbReference type="GO" id="GO:0008168">
    <property type="term" value="F:methyltransferase activity"/>
    <property type="evidence" value="ECO:0007669"/>
    <property type="project" value="UniProtKB-KW"/>
</dbReference>
<proteinExistence type="predicted"/>
<dbReference type="Proteomes" id="UP000184171">
    <property type="component" value="Unassembled WGS sequence"/>
</dbReference>
<dbReference type="STRING" id="1122189.SAMN02745165_01669"/>
<keyword evidence="2" id="KW-0489">Methyltransferase</keyword>
<dbReference type="Gene3D" id="3.40.50.150">
    <property type="entry name" value="Vaccinia Virus protein VP39"/>
    <property type="match status" value="1"/>
</dbReference>
<gene>
    <name evidence="2" type="ORF">SAMN02745165_01669</name>
</gene>
<protein>
    <submittedName>
        <fullName evidence="2">Methyltransferase domain-containing protein</fullName>
    </submittedName>
</protein>
<evidence type="ECO:0000259" key="1">
    <source>
        <dbReference type="Pfam" id="PF13847"/>
    </source>
</evidence>